<keyword evidence="7" id="KW-1185">Reference proteome</keyword>
<keyword evidence="3" id="KW-0418">Kinase</keyword>
<dbReference type="AlphaFoldDB" id="A0A511F9K8"/>
<dbReference type="Pfam" id="PF07804">
    <property type="entry name" value="HipA_C"/>
    <property type="match status" value="1"/>
</dbReference>
<dbReference type="PANTHER" id="PTHR37419:SF1">
    <property type="entry name" value="SERINE_THREONINE-PROTEIN KINASE TOXIN HIPA"/>
    <property type="match status" value="1"/>
</dbReference>
<name>A0A511F9K8_9CELL</name>
<comment type="caution">
    <text evidence="6">The sequence shown here is derived from an EMBL/GenBank/DDBJ whole genome shotgun (WGS) entry which is preliminary data.</text>
</comment>
<dbReference type="EMBL" id="BJVQ01000009">
    <property type="protein sequence ID" value="GEL45976.1"/>
    <property type="molecule type" value="Genomic_DNA"/>
</dbReference>
<dbReference type="InterPro" id="IPR012893">
    <property type="entry name" value="HipA-like_C"/>
</dbReference>
<dbReference type="RefSeq" id="WP_146834911.1">
    <property type="nucleotide sequence ID" value="NZ_BJVQ01000009.1"/>
</dbReference>
<dbReference type="GO" id="GO:0005829">
    <property type="term" value="C:cytosol"/>
    <property type="evidence" value="ECO:0007669"/>
    <property type="project" value="TreeGrafter"/>
</dbReference>
<keyword evidence="2" id="KW-0808">Transferase</keyword>
<feature type="domain" description="HipA N-terminal subdomain 1" evidence="5">
    <location>
        <begin position="5"/>
        <end position="104"/>
    </location>
</feature>
<evidence type="ECO:0000256" key="3">
    <source>
        <dbReference type="ARBA" id="ARBA00022777"/>
    </source>
</evidence>
<organism evidence="6 7">
    <name type="scientific">Cellulomonas hominis</name>
    <dbReference type="NCBI Taxonomy" id="156981"/>
    <lineage>
        <taxon>Bacteria</taxon>
        <taxon>Bacillati</taxon>
        <taxon>Actinomycetota</taxon>
        <taxon>Actinomycetes</taxon>
        <taxon>Micrococcales</taxon>
        <taxon>Cellulomonadaceae</taxon>
        <taxon>Cellulomonas</taxon>
    </lineage>
</organism>
<dbReference type="NCBIfam" id="TIGR03071">
    <property type="entry name" value="couple_hipA"/>
    <property type="match status" value="1"/>
</dbReference>
<protein>
    <submittedName>
        <fullName evidence="6">HipA domain-containing protein</fullName>
    </submittedName>
</protein>
<dbReference type="PANTHER" id="PTHR37419">
    <property type="entry name" value="SERINE/THREONINE-PROTEIN KINASE TOXIN HIPA"/>
    <property type="match status" value="1"/>
</dbReference>
<evidence type="ECO:0000256" key="2">
    <source>
        <dbReference type="ARBA" id="ARBA00022679"/>
    </source>
</evidence>
<dbReference type="Pfam" id="PF13657">
    <property type="entry name" value="Couple_hipA"/>
    <property type="match status" value="1"/>
</dbReference>
<dbReference type="InterPro" id="IPR017508">
    <property type="entry name" value="HipA_N1"/>
</dbReference>
<dbReference type="Proteomes" id="UP000321723">
    <property type="component" value="Unassembled WGS sequence"/>
</dbReference>
<feature type="domain" description="HipA-like C-terminal" evidence="4">
    <location>
        <begin position="150"/>
        <end position="381"/>
    </location>
</feature>
<evidence type="ECO:0000256" key="1">
    <source>
        <dbReference type="ARBA" id="ARBA00010164"/>
    </source>
</evidence>
<dbReference type="InterPro" id="IPR052028">
    <property type="entry name" value="HipA_Ser/Thr_kinase"/>
</dbReference>
<accession>A0A511F9K8</accession>
<gene>
    <name evidence="6" type="ORF">CHO01_10920</name>
</gene>
<evidence type="ECO:0000313" key="6">
    <source>
        <dbReference type="EMBL" id="GEL45976.1"/>
    </source>
</evidence>
<dbReference type="OrthoDB" id="3182374at2"/>
<dbReference type="Gene3D" id="1.10.1070.20">
    <property type="match status" value="1"/>
</dbReference>
<sequence length="433" mass="46951">MTGPLAVLLGGRVAGLLERTRRNVLRFAYDPDATRTGRTPLSLSLPLASQVYTGEPVDRFVRALLPESNGALAAIERQHPGVDRYDPLSLLAAIGQDCPGAVQFCHPDDVDATLTRTGSLEPQSAGQIEQRLAELRIDEDASWTMPGEHWSLGGTQPKFALRRIGDRWFQAQGSQPTSHILKPGVHGLTSQALVEHISMRAAAACGVDVAHTEYLQVKSESAVAITRFDRRADGDVLLRLHQEDLCQALGVGEKYEEYGGPTAADIVRLLRERSATAAAARRNVDRFVDGLVFNTVVAAPDAHARNYAVLLDGEDVRLAPLFDVSTSLPYDAPRRGRVLSMSIGGEVDAGRVGREQWRRFADENDLDVERVLDRVRLVAGTAPGAMLDALGEVEDWDGSVAGLRERLEAGVAGYARGSAMRWAPWGSNPQPAD</sequence>
<evidence type="ECO:0000259" key="5">
    <source>
        <dbReference type="Pfam" id="PF13657"/>
    </source>
</evidence>
<comment type="similarity">
    <text evidence="1">Belongs to the HipA Ser/Thr kinase family.</text>
</comment>
<reference evidence="6 7" key="1">
    <citation type="submission" date="2019-07" db="EMBL/GenBank/DDBJ databases">
        <title>Whole genome shotgun sequence of Cellulomonas hominis NBRC 16055.</title>
        <authorList>
            <person name="Hosoyama A."/>
            <person name="Uohara A."/>
            <person name="Ohji S."/>
            <person name="Ichikawa N."/>
        </authorList>
    </citation>
    <scope>NUCLEOTIDE SEQUENCE [LARGE SCALE GENOMIC DNA]</scope>
    <source>
        <strain evidence="6 7">NBRC 16055</strain>
    </source>
</reference>
<proteinExistence type="inferred from homology"/>
<evidence type="ECO:0000259" key="4">
    <source>
        <dbReference type="Pfam" id="PF07804"/>
    </source>
</evidence>
<dbReference type="GO" id="GO:0004674">
    <property type="term" value="F:protein serine/threonine kinase activity"/>
    <property type="evidence" value="ECO:0007669"/>
    <property type="project" value="TreeGrafter"/>
</dbReference>
<evidence type="ECO:0000313" key="7">
    <source>
        <dbReference type="Proteomes" id="UP000321723"/>
    </source>
</evidence>